<dbReference type="Gene3D" id="3.90.780.10">
    <property type="entry name" value="5'-Nucleotidase, C-terminal domain"/>
    <property type="match status" value="1"/>
</dbReference>
<keyword evidence="1 2" id="KW-0732">Signal</keyword>
<evidence type="ECO:0000313" key="6">
    <source>
        <dbReference type="Proteomes" id="UP000238164"/>
    </source>
</evidence>
<keyword evidence="2 5" id="KW-0378">Hydrolase</keyword>
<gene>
    <name evidence="5" type="ORF">MPLG2_2949</name>
</gene>
<dbReference type="GO" id="GO:0030288">
    <property type="term" value="C:outer membrane-bounded periplasmic space"/>
    <property type="evidence" value="ECO:0007669"/>
    <property type="project" value="TreeGrafter"/>
</dbReference>
<dbReference type="PRINTS" id="PR01607">
    <property type="entry name" value="APYRASEFAMLY"/>
</dbReference>
<organism evidence="5 6">
    <name type="scientific">Micropruina glycogenica</name>
    <dbReference type="NCBI Taxonomy" id="75385"/>
    <lineage>
        <taxon>Bacteria</taxon>
        <taxon>Bacillati</taxon>
        <taxon>Actinomycetota</taxon>
        <taxon>Actinomycetes</taxon>
        <taxon>Propionibacteriales</taxon>
        <taxon>Nocardioidaceae</taxon>
        <taxon>Micropruina</taxon>
    </lineage>
</organism>
<comment type="similarity">
    <text evidence="2">Belongs to the 5'-nucleotidase family.</text>
</comment>
<dbReference type="Pfam" id="PF02872">
    <property type="entry name" value="5_nucleotid_C"/>
    <property type="match status" value="1"/>
</dbReference>
<dbReference type="KEGG" id="mgg:MPLG2_2949"/>
<dbReference type="PANTHER" id="PTHR11575:SF24">
    <property type="entry name" value="5'-NUCLEOTIDASE"/>
    <property type="match status" value="1"/>
</dbReference>
<dbReference type="Proteomes" id="UP000238164">
    <property type="component" value="Chromosome 1"/>
</dbReference>
<evidence type="ECO:0000313" key="5">
    <source>
        <dbReference type="EMBL" id="SPD87979.1"/>
    </source>
</evidence>
<dbReference type="EC" id="3.1.3.5" evidence="5"/>
<dbReference type="RefSeq" id="WP_105186589.1">
    <property type="nucleotide sequence ID" value="NZ_BAAAGO010000035.1"/>
</dbReference>
<feature type="signal peptide" evidence="2">
    <location>
        <begin position="1"/>
        <end position="25"/>
    </location>
</feature>
<dbReference type="GO" id="GO:0008253">
    <property type="term" value="F:5'-nucleotidase activity"/>
    <property type="evidence" value="ECO:0007669"/>
    <property type="project" value="UniProtKB-EC"/>
</dbReference>
<dbReference type="AlphaFoldDB" id="A0A2N9JKP5"/>
<protein>
    <submittedName>
        <fullName evidence="5">5'-nucleotidase</fullName>
        <ecNumber evidence="5">3.1.3.5</ecNumber>
    </submittedName>
</protein>
<dbReference type="InterPro" id="IPR008334">
    <property type="entry name" value="5'-Nucleotdase_C"/>
</dbReference>
<feature type="domain" description="5'-Nucleotidase C-terminal" evidence="4">
    <location>
        <begin position="353"/>
        <end position="520"/>
    </location>
</feature>
<proteinExistence type="inferred from homology"/>
<dbReference type="InterPro" id="IPR006179">
    <property type="entry name" value="5_nucleotidase/apyrase"/>
</dbReference>
<dbReference type="OrthoDB" id="1016457at2"/>
<feature type="chain" id="PRO_5014493039" evidence="2">
    <location>
        <begin position="26"/>
        <end position="667"/>
    </location>
</feature>
<dbReference type="SUPFAM" id="SSF56300">
    <property type="entry name" value="Metallo-dependent phosphatases"/>
    <property type="match status" value="1"/>
</dbReference>
<reference evidence="5 6" key="1">
    <citation type="submission" date="2018-02" db="EMBL/GenBank/DDBJ databases">
        <authorList>
            <person name="Cohen D.B."/>
            <person name="Kent A.D."/>
        </authorList>
    </citation>
    <scope>NUCLEOTIDE SEQUENCE [LARGE SCALE GENOMIC DNA]</scope>
    <source>
        <strain evidence="5">1</strain>
    </source>
</reference>
<keyword evidence="6" id="KW-1185">Reference proteome</keyword>
<dbReference type="InterPro" id="IPR004843">
    <property type="entry name" value="Calcineurin-like_PHP"/>
</dbReference>
<name>A0A2N9JKP5_9ACTN</name>
<dbReference type="GO" id="GO:0000166">
    <property type="term" value="F:nucleotide binding"/>
    <property type="evidence" value="ECO:0007669"/>
    <property type="project" value="UniProtKB-KW"/>
</dbReference>
<dbReference type="Pfam" id="PF00149">
    <property type="entry name" value="Metallophos"/>
    <property type="match status" value="1"/>
</dbReference>
<dbReference type="InterPro" id="IPR036907">
    <property type="entry name" value="5'-Nucleotdase_C_sf"/>
</dbReference>
<dbReference type="GO" id="GO:0008768">
    <property type="term" value="F:UDP-sugar diphosphatase activity"/>
    <property type="evidence" value="ECO:0007669"/>
    <property type="project" value="TreeGrafter"/>
</dbReference>
<dbReference type="InterPro" id="IPR029052">
    <property type="entry name" value="Metallo-depent_PP-like"/>
</dbReference>
<evidence type="ECO:0000256" key="1">
    <source>
        <dbReference type="ARBA" id="ARBA00022729"/>
    </source>
</evidence>
<sequence length="667" mass="70032">MKRRAGIGIATAIALTTIAPTAALAQPGGGRVPMAVCDTTTPLTVLTFNDFHGRLANSSPNTAAWVGTIEEQRAAAGEDNTLLVSAGDSVGATLFASFAQNDEPTIELLNVLDVTASSVGNHEFDQGWPDLRDRIDPGVNFPYLVANVIDNTTGNTILPAYDVVEKNGLRIGIVGGVTQDLASLVSPSGLTGITVKPLVPAVNSVIADLKDGNTANGEADVIIVTVHEGAPVGTQTMAQNVAASPAFADIVNNLDPRAQVVINGHTHQAYAYDAPDGTPTRPLLSAGSYASNVGRVSLKLDATTGATCDHTSTVLPVTTTPVADLVAKYPRVAEAKAIVDDAIAKSNEIGKQVIGTATAPITRGLTGAFGSSGDDRARESTMSNMVAQMFHDVMGKGDKFFIGMQNPGGTRNDFDEGPITYSEAAAILPFANELMTTKLTGAQVKTVLEQQWQRDDKGNIPSRPYLQLGLSSNVTYTYDAALPEGSRITSITVGGKPINPTKLYTIGSGSFLISGGDNFREVAKGKDALDAGRADLEAWVGWIKDKGTLTPSFKKQAVSVHSTPTTLKLKKKTTFSVGVPQDAVALDTLDFKSYGIANDNVIAWLEVNQRTWWGMGITPVGYGDVAGGQASVTVKVPGWVKPQKATLVLKAYDSGTTVRIPVTIKKK</sequence>
<evidence type="ECO:0000256" key="2">
    <source>
        <dbReference type="RuleBase" id="RU362119"/>
    </source>
</evidence>
<evidence type="ECO:0000259" key="4">
    <source>
        <dbReference type="Pfam" id="PF02872"/>
    </source>
</evidence>
<dbReference type="SUPFAM" id="SSF55816">
    <property type="entry name" value="5'-nucleotidase (syn. UDP-sugar hydrolase), C-terminal domain"/>
    <property type="match status" value="1"/>
</dbReference>
<dbReference type="PANTHER" id="PTHR11575">
    <property type="entry name" value="5'-NUCLEOTIDASE-RELATED"/>
    <property type="match status" value="1"/>
</dbReference>
<evidence type="ECO:0000259" key="3">
    <source>
        <dbReference type="Pfam" id="PF00149"/>
    </source>
</evidence>
<keyword evidence="2" id="KW-0547">Nucleotide-binding</keyword>
<dbReference type="Gene3D" id="3.60.21.10">
    <property type="match status" value="1"/>
</dbReference>
<dbReference type="EMBL" id="LT985188">
    <property type="protein sequence ID" value="SPD87979.1"/>
    <property type="molecule type" value="Genomic_DNA"/>
</dbReference>
<dbReference type="GO" id="GO:0009166">
    <property type="term" value="P:nucleotide catabolic process"/>
    <property type="evidence" value="ECO:0007669"/>
    <property type="project" value="InterPro"/>
</dbReference>
<accession>A0A2N9JKP5</accession>
<feature type="domain" description="Calcineurin-like phosphoesterase" evidence="3">
    <location>
        <begin position="44"/>
        <end position="268"/>
    </location>
</feature>